<evidence type="ECO:0000256" key="4">
    <source>
        <dbReference type="ARBA" id="ARBA00022448"/>
    </source>
</evidence>
<feature type="transmembrane region" description="Helical" evidence="10">
    <location>
        <begin position="12"/>
        <end position="34"/>
    </location>
</feature>
<gene>
    <name evidence="11" type="ORF">FYJ50_09400</name>
</gene>
<dbReference type="InterPro" id="IPR045070">
    <property type="entry name" value="MATE_MepA-like"/>
</dbReference>
<feature type="transmembrane region" description="Helical" evidence="10">
    <location>
        <begin position="226"/>
        <end position="247"/>
    </location>
</feature>
<feature type="transmembrane region" description="Helical" evidence="10">
    <location>
        <begin position="377"/>
        <end position="399"/>
    </location>
</feature>
<feature type="transmembrane region" description="Helical" evidence="10">
    <location>
        <begin position="346"/>
        <end position="370"/>
    </location>
</feature>
<organism evidence="11 12">
    <name type="scientific">Floccifex porci</name>
    <dbReference type="NCBI Taxonomy" id="2606629"/>
    <lineage>
        <taxon>Bacteria</taxon>
        <taxon>Bacillati</taxon>
        <taxon>Bacillota</taxon>
        <taxon>Erysipelotrichia</taxon>
        <taxon>Erysipelotrichales</taxon>
        <taxon>Erysipelotrichaceae</taxon>
        <taxon>Floccifex</taxon>
    </lineage>
</organism>
<dbReference type="GO" id="GO:0042910">
    <property type="term" value="F:xenobiotic transmembrane transporter activity"/>
    <property type="evidence" value="ECO:0007669"/>
    <property type="project" value="InterPro"/>
</dbReference>
<dbReference type="CDD" id="cd13143">
    <property type="entry name" value="MATE_MepA_like"/>
    <property type="match status" value="1"/>
</dbReference>
<comment type="subcellular location">
    <subcellularLocation>
        <location evidence="1">Cell membrane</location>
        <topology evidence="1">Multi-pass membrane protein</topology>
    </subcellularLocation>
</comment>
<dbReference type="Proteomes" id="UP000470082">
    <property type="component" value="Unassembled WGS sequence"/>
</dbReference>
<feature type="transmembrane region" description="Helical" evidence="10">
    <location>
        <begin position="82"/>
        <end position="104"/>
    </location>
</feature>
<evidence type="ECO:0000256" key="10">
    <source>
        <dbReference type="SAM" id="Phobius"/>
    </source>
</evidence>
<dbReference type="PANTHER" id="PTHR43823">
    <property type="entry name" value="SPORULATION PROTEIN YKVU"/>
    <property type="match status" value="1"/>
</dbReference>
<dbReference type="RefSeq" id="WP_154461370.1">
    <property type="nucleotide sequence ID" value="NZ_VUMM01000026.1"/>
</dbReference>
<feature type="transmembrane region" description="Helical" evidence="10">
    <location>
        <begin position="124"/>
        <end position="146"/>
    </location>
</feature>
<keyword evidence="9" id="KW-0046">Antibiotic resistance</keyword>
<evidence type="ECO:0000256" key="6">
    <source>
        <dbReference type="ARBA" id="ARBA00022692"/>
    </source>
</evidence>
<dbReference type="Pfam" id="PF01554">
    <property type="entry name" value="MatE"/>
    <property type="match status" value="2"/>
</dbReference>
<dbReference type="InterPro" id="IPR051327">
    <property type="entry name" value="MATE_MepA_subfamily"/>
</dbReference>
<accession>A0A7X2T4N8</accession>
<dbReference type="InterPro" id="IPR048279">
    <property type="entry name" value="MdtK-like"/>
</dbReference>
<dbReference type="PIRSF" id="PIRSF006603">
    <property type="entry name" value="DinF"/>
    <property type="match status" value="1"/>
</dbReference>
<keyword evidence="6 10" id="KW-0812">Transmembrane</keyword>
<dbReference type="GO" id="GO:0046677">
    <property type="term" value="P:response to antibiotic"/>
    <property type="evidence" value="ECO:0007669"/>
    <property type="project" value="UniProtKB-KW"/>
</dbReference>
<feature type="transmembrane region" description="Helical" evidence="10">
    <location>
        <begin position="306"/>
        <end position="326"/>
    </location>
</feature>
<dbReference type="PANTHER" id="PTHR43823:SF3">
    <property type="entry name" value="MULTIDRUG EXPORT PROTEIN MEPA"/>
    <property type="match status" value="1"/>
</dbReference>
<evidence type="ECO:0000256" key="2">
    <source>
        <dbReference type="ARBA" id="ARBA00008417"/>
    </source>
</evidence>
<sequence length="427" mass="48189">MLKKFLKYVIPSICSMVIFNLYTLVDGIFVSHFVSDQALASINVSTPYITTIFSIGVLFAVGSSTIISIYRGQDEKNKADKVFTMNIITISLIALIISVFSFFNSEWIVTILKANADVFDYCNIYIKTLSCFSFFYIVSYCFEVLLKSDGFPQKSIMGVCLGAITNMVLDPVLMGIFHMGIKGAAIATGLSQLITFCFFLYHFVFSGKSHYHFVKGNYPWYEYRRLIPLGMSDCISEFSPGIMITIFNIRINEMLSTGGLVTFSIIMYIYNLVLMVMTGINQGIQPLISFSYGQNHEKNVRTYHKYARIMVCICSVFLFGMVEIFARPITNAFLDINNVNFIDTVRALRLFSLVFLIMGQVVITMGYLVAIEKSFKALILSLLRGIVVVIFCLYAGSYIFGVDGIWLSCFISDCICLMVALYFLYKG</sequence>
<keyword evidence="8 10" id="KW-0472">Membrane</keyword>
<dbReference type="EMBL" id="VUMM01000026">
    <property type="protein sequence ID" value="MSS02298.1"/>
    <property type="molecule type" value="Genomic_DNA"/>
</dbReference>
<evidence type="ECO:0000256" key="7">
    <source>
        <dbReference type="ARBA" id="ARBA00022989"/>
    </source>
</evidence>
<keyword evidence="12" id="KW-1185">Reference proteome</keyword>
<evidence type="ECO:0000256" key="8">
    <source>
        <dbReference type="ARBA" id="ARBA00023136"/>
    </source>
</evidence>
<dbReference type="GO" id="GO:0015297">
    <property type="term" value="F:antiporter activity"/>
    <property type="evidence" value="ECO:0007669"/>
    <property type="project" value="InterPro"/>
</dbReference>
<keyword evidence="7 10" id="KW-1133">Transmembrane helix</keyword>
<evidence type="ECO:0000256" key="9">
    <source>
        <dbReference type="ARBA" id="ARBA00023251"/>
    </source>
</evidence>
<feature type="transmembrane region" description="Helical" evidence="10">
    <location>
        <begin position="405"/>
        <end position="425"/>
    </location>
</feature>
<protein>
    <recommendedName>
        <fullName evidence="3">Multidrug export protein MepA</fullName>
    </recommendedName>
</protein>
<evidence type="ECO:0000256" key="1">
    <source>
        <dbReference type="ARBA" id="ARBA00004651"/>
    </source>
</evidence>
<dbReference type="AlphaFoldDB" id="A0A7X2T4N8"/>
<keyword evidence="5" id="KW-1003">Cell membrane</keyword>
<evidence type="ECO:0000313" key="12">
    <source>
        <dbReference type="Proteomes" id="UP000470082"/>
    </source>
</evidence>
<proteinExistence type="inferred from homology"/>
<feature type="transmembrane region" description="Helical" evidence="10">
    <location>
        <begin position="158"/>
        <end position="177"/>
    </location>
</feature>
<comment type="similarity">
    <text evidence="2">Belongs to the multi antimicrobial extrusion (MATE) (TC 2.A.66.1) family. MepA subfamily.</text>
</comment>
<dbReference type="InterPro" id="IPR002528">
    <property type="entry name" value="MATE_fam"/>
</dbReference>
<comment type="caution">
    <text evidence="11">The sequence shown here is derived from an EMBL/GenBank/DDBJ whole genome shotgun (WGS) entry which is preliminary data.</text>
</comment>
<keyword evidence="4" id="KW-0813">Transport</keyword>
<feature type="transmembrane region" description="Helical" evidence="10">
    <location>
        <begin position="259"/>
        <end position="280"/>
    </location>
</feature>
<evidence type="ECO:0000256" key="3">
    <source>
        <dbReference type="ARBA" id="ARBA00022106"/>
    </source>
</evidence>
<feature type="transmembrane region" description="Helical" evidence="10">
    <location>
        <begin position="183"/>
        <end position="205"/>
    </location>
</feature>
<name>A0A7X2T4N8_9FIRM</name>
<dbReference type="GO" id="GO:0005886">
    <property type="term" value="C:plasma membrane"/>
    <property type="evidence" value="ECO:0007669"/>
    <property type="project" value="UniProtKB-SubCell"/>
</dbReference>
<evidence type="ECO:0000313" key="11">
    <source>
        <dbReference type="EMBL" id="MSS02298.1"/>
    </source>
</evidence>
<reference evidence="11 12" key="1">
    <citation type="submission" date="2019-08" db="EMBL/GenBank/DDBJ databases">
        <title>In-depth cultivation of the pig gut microbiome towards novel bacterial diversity and tailored functional studies.</title>
        <authorList>
            <person name="Wylensek D."/>
            <person name="Hitch T.C.A."/>
            <person name="Clavel T."/>
        </authorList>
    </citation>
    <scope>NUCLEOTIDE SEQUENCE [LARGE SCALE GENOMIC DNA]</scope>
    <source>
        <strain evidence="11 12">LKV-178-WT-2G</strain>
    </source>
</reference>
<evidence type="ECO:0000256" key="5">
    <source>
        <dbReference type="ARBA" id="ARBA00022475"/>
    </source>
</evidence>
<feature type="transmembrane region" description="Helical" evidence="10">
    <location>
        <begin position="46"/>
        <end position="70"/>
    </location>
</feature>